<gene>
    <name evidence="1" type="ORF">FOMG_02207</name>
</gene>
<dbReference type="AlphaFoldDB" id="X0B986"/>
<organism evidence="1">
    <name type="scientific">Fusarium oxysporum f. sp. melonis 26406</name>
    <dbReference type="NCBI Taxonomy" id="1089452"/>
    <lineage>
        <taxon>Eukaryota</taxon>
        <taxon>Fungi</taxon>
        <taxon>Dikarya</taxon>
        <taxon>Ascomycota</taxon>
        <taxon>Pezizomycotina</taxon>
        <taxon>Sordariomycetes</taxon>
        <taxon>Hypocreomycetidae</taxon>
        <taxon>Hypocreales</taxon>
        <taxon>Nectriaceae</taxon>
        <taxon>Fusarium</taxon>
        <taxon>Fusarium oxysporum species complex</taxon>
    </lineage>
</organism>
<dbReference type="Proteomes" id="UP000030703">
    <property type="component" value="Unassembled WGS sequence"/>
</dbReference>
<dbReference type="HOGENOM" id="CLU_1643774_0_0_1"/>
<protein>
    <submittedName>
        <fullName evidence="1">Uncharacterized protein</fullName>
    </submittedName>
</protein>
<reference evidence="1" key="2">
    <citation type="submission" date="2012-05" db="EMBL/GenBank/DDBJ databases">
        <title>Annotation of the Genome Sequence of Fusarium oxysporum f. sp. melonis 26406.</title>
        <authorList>
            <consortium name="The Broad Institute Genomics Platform"/>
            <person name="Ma L.-J."/>
            <person name="Corby-Kistler H."/>
            <person name="Broz K."/>
            <person name="Gale L.R."/>
            <person name="Jonkers W."/>
            <person name="O'Donnell K."/>
            <person name="Ploetz R."/>
            <person name="Steinberg C."/>
            <person name="Schwartz D.C."/>
            <person name="VanEtten H."/>
            <person name="Zhou S."/>
            <person name="Young S.K."/>
            <person name="Zeng Q."/>
            <person name="Gargeya S."/>
            <person name="Fitzgerald M."/>
            <person name="Abouelleil A."/>
            <person name="Alvarado L."/>
            <person name="Chapman S.B."/>
            <person name="Gainer-Dewar J."/>
            <person name="Goldberg J."/>
            <person name="Griggs A."/>
            <person name="Gujja S."/>
            <person name="Hansen M."/>
            <person name="Howarth C."/>
            <person name="Imamovic A."/>
            <person name="Ireland A."/>
            <person name="Larimer J."/>
            <person name="McCowan C."/>
            <person name="Murphy C."/>
            <person name="Pearson M."/>
            <person name="Poon T.W."/>
            <person name="Priest M."/>
            <person name="Roberts A."/>
            <person name="Saif S."/>
            <person name="Shea T."/>
            <person name="Sykes S."/>
            <person name="Wortman J."/>
            <person name="Nusbaum C."/>
            <person name="Birren B."/>
        </authorList>
    </citation>
    <scope>NUCLEOTIDE SEQUENCE</scope>
    <source>
        <strain evidence="1">26406</strain>
    </source>
</reference>
<reference evidence="1" key="1">
    <citation type="submission" date="2012-04" db="EMBL/GenBank/DDBJ databases">
        <title>The Genome Sequence of Fusarium oxysporum melonis.</title>
        <authorList>
            <consortium name="The Broad Institute Genome Sequencing Platform"/>
            <person name="Ma L.-J."/>
            <person name="Gale L.R."/>
            <person name="Schwartz D.C."/>
            <person name="Zhou S."/>
            <person name="Corby-Kistler H."/>
            <person name="Young S.K."/>
            <person name="Zeng Q."/>
            <person name="Gargeya S."/>
            <person name="Fitzgerald M."/>
            <person name="Haas B."/>
            <person name="Abouelleil A."/>
            <person name="Alvarado L."/>
            <person name="Arachchi H.M."/>
            <person name="Berlin A."/>
            <person name="Brown A."/>
            <person name="Chapman S.B."/>
            <person name="Chen Z."/>
            <person name="Dunbar C."/>
            <person name="Freedman E."/>
            <person name="Gearin G."/>
            <person name="Goldberg J."/>
            <person name="Griggs A."/>
            <person name="Gujja S."/>
            <person name="Heiman D."/>
            <person name="Howarth C."/>
            <person name="Larson L."/>
            <person name="Lui A."/>
            <person name="MacDonald P.J.P."/>
            <person name="Montmayeur A."/>
            <person name="Murphy C."/>
            <person name="Neiman D."/>
            <person name="Pearson M."/>
            <person name="Priest M."/>
            <person name="Roberts A."/>
            <person name="Saif S."/>
            <person name="Shea T."/>
            <person name="Shenoy N."/>
            <person name="Sisk P."/>
            <person name="Stolte C."/>
            <person name="Sykes S."/>
            <person name="Wortman J."/>
            <person name="Nusbaum C."/>
            <person name="Birren B."/>
        </authorList>
    </citation>
    <scope>NUCLEOTIDE SEQUENCE</scope>
    <source>
        <strain evidence="1">26406</strain>
    </source>
</reference>
<dbReference type="OrthoDB" id="3549294at2759"/>
<dbReference type="VEuPathDB" id="FungiDB:FOMG_02207"/>
<sequence length="161" mass="18035">MSTDPLRLDDFIHRLIYEKGYKTWSSLLKKATKDPEIPSASLRVPGTGSCDLPPFEQPFRILPRVATPTRLFTSTKLPLPPSVWFKQSDNHLTVLVLAWAYALSARRAEIFSQALPLEYTDSQAEWLATRTCDNTEATVDVGNISYDAARWWAGVIPPGQG</sequence>
<proteinExistence type="predicted"/>
<name>X0B986_FUSOX</name>
<evidence type="ECO:0000313" key="1">
    <source>
        <dbReference type="EMBL" id="EXK49722.1"/>
    </source>
</evidence>
<accession>X0B986</accession>
<dbReference type="EMBL" id="JH659329">
    <property type="protein sequence ID" value="EXK49722.1"/>
    <property type="molecule type" value="Genomic_DNA"/>
</dbReference>